<dbReference type="GO" id="GO:0033897">
    <property type="term" value="F:ribonuclease T2 activity"/>
    <property type="evidence" value="ECO:0007669"/>
    <property type="project" value="InterPro"/>
</dbReference>
<dbReference type="Proteomes" id="UP001153076">
    <property type="component" value="Unassembled WGS sequence"/>
</dbReference>
<keyword evidence="5" id="KW-1015">Disulfide bond</keyword>
<organism evidence="9 10">
    <name type="scientific">Carnegiea gigantea</name>
    <dbReference type="NCBI Taxonomy" id="171969"/>
    <lineage>
        <taxon>Eukaryota</taxon>
        <taxon>Viridiplantae</taxon>
        <taxon>Streptophyta</taxon>
        <taxon>Embryophyta</taxon>
        <taxon>Tracheophyta</taxon>
        <taxon>Spermatophyta</taxon>
        <taxon>Magnoliopsida</taxon>
        <taxon>eudicotyledons</taxon>
        <taxon>Gunneridae</taxon>
        <taxon>Pentapetalae</taxon>
        <taxon>Caryophyllales</taxon>
        <taxon>Cactineae</taxon>
        <taxon>Cactaceae</taxon>
        <taxon>Cactoideae</taxon>
        <taxon>Echinocereeae</taxon>
        <taxon>Carnegiea</taxon>
    </lineage>
</organism>
<accession>A0A9Q1KLI8</accession>
<proteinExistence type="inferred from homology"/>
<dbReference type="GO" id="GO:0016787">
    <property type="term" value="F:hydrolase activity"/>
    <property type="evidence" value="ECO:0007669"/>
    <property type="project" value="UniProtKB-KW"/>
</dbReference>
<dbReference type="GO" id="GO:0005576">
    <property type="term" value="C:extracellular region"/>
    <property type="evidence" value="ECO:0007669"/>
    <property type="project" value="TreeGrafter"/>
</dbReference>
<evidence type="ECO:0000256" key="8">
    <source>
        <dbReference type="RuleBase" id="RU004328"/>
    </source>
</evidence>
<keyword evidence="6" id="KW-0456">Lyase</keyword>
<gene>
    <name evidence="9" type="ORF">Cgig2_031290</name>
</gene>
<protein>
    <submittedName>
        <fullName evidence="9">Uncharacterized protein</fullName>
    </submittedName>
</protein>
<dbReference type="Gene3D" id="3.90.730.10">
    <property type="entry name" value="Ribonuclease T2-like"/>
    <property type="match status" value="2"/>
</dbReference>
<keyword evidence="3" id="KW-0255">Endonuclease</keyword>
<dbReference type="GO" id="GO:0006401">
    <property type="term" value="P:RNA catabolic process"/>
    <property type="evidence" value="ECO:0007669"/>
    <property type="project" value="TreeGrafter"/>
</dbReference>
<evidence type="ECO:0000256" key="4">
    <source>
        <dbReference type="ARBA" id="ARBA00022801"/>
    </source>
</evidence>
<evidence type="ECO:0000256" key="3">
    <source>
        <dbReference type="ARBA" id="ARBA00022759"/>
    </source>
</evidence>
<feature type="active site" evidence="7">
    <location>
        <position position="250"/>
    </location>
</feature>
<dbReference type="InterPro" id="IPR018188">
    <property type="entry name" value="RNase_T2_His_AS_1"/>
</dbReference>
<evidence type="ECO:0000313" key="10">
    <source>
        <dbReference type="Proteomes" id="UP001153076"/>
    </source>
</evidence>
<dbReference type="InterPro" id="IPR033130">
    <property type="entry name" value="RNase_T2_His_AS_2"/>
</dbReference>
<comment type="similarity">
    <text evidence="1 8">Belongs to the RNase T2 family.</text>
</comment>
<keyword evidence="4" id="KW-0378">Hydrolase</keyword>
<dbReference type="CDD" id="cd01061">
    <property type="entry name" value="RNase_T2_euk"/>
    <property type="match status" value="2"/>
</dbReference>
<dbReference type="Pfam" id="PF00445">
    <property type="entry name" value="Ribonuclease_T2"/>
    <property type="match status" value="2"/>
</dbReference>
<sequence>MENGGMQWLGSYCDQNGEKCCYPPTGKPPADFTIYGLWPYYNDGTFPYNCGGGNFDEALLKPMQDSLRKEWPSFTCPEIGRKFWVHEWNKHGTCSKSVLGEVDYFQAALNLKDKINLLQALQGAGIRPNNRLYALESIKEAITRAIGGLEPWIDCNHNAQGESQIWQVSVCVDKTGTKLVNCPFLSQGPGGLALVQCLATEFVGWKKAPEDKEYDFFYFVQQWPGSVCDDAKGPCCFPTTGRPASDFGIHGLWPNFNNGSYPQNCGPKLSFNVTQVGDLIGRLEKEWPTFACPPGDGRRFWSHEWTKHGTCSKSVFNQHEYFKEALDLKNNINLLKVLTSAGIEPNDEFYDLKDVKEAIKKGLGYYPKLQCNQDKKGNRQIYQVYICVGKLGLRRIECPVAPPPIPPKTRCPDKVQFPKF</sequence>
<dbReference type="GO" id="GO:0003723">
    <property type="term" value="F:RNA binding"/>
    <property type="evidence" value="ECO:0007669"/>
    <property type="project" value="InterPro"/>
</dbReference>
<dbReference type="EMBL" id="JAKOGI010000077">
    <property type="protein sequence ID" value="KAJ8445477.1"/>
    <property type="molecule type" value="Genomic_DNA"/>
</dbReference>
<keyword evidence="10" id="KW-1185">Reference proteome</keyword>
<feature type="active site" evidence="7">
    <location>
        <position position="304"/>
    </location>
</feature>
<dbReference type="AlphaFoldDB" id="A0A9Q1KLI8"/>
<dbReference type="OrthoDB" id="435754at2759"/>
<evidence type="ECO:0000313" key="9">
    <source>
        <dbReference type="EMBL" id="KAJ8445477.1"/>
    </source>
</evidence>
<name>A0A9Q1KLI8_9CARY</name>
<comment type="caution">
    <text evidence="9">The sequence shown here is derived from an EMBL/GenBank/DDBJ whole genome shotgun (WGS) entry which is preliminary data.</text>
</comment>
<dbReference type="InterPro" id="IPR036430">
    <property type="entry name" value="RNase_T2-like_sf"/>
</dbReference>
<evidence type="ECO:0000256" key="6">
    <source>
        <dbReference type="ARBA" id="ARBA00023239"/>
    </source>
</evidence>
<evidence type="ECO:0000256" key="2">
    <source>
        <dbReference type="ARBA" id="ARBA00022722"/>
    </source>
</evidence>
<dbReference type="InterPro" id="IPR001568">
    <property type="entry name" value="RNase_T2-like"/>
</dbReference>
<keyword evidence="2" id="KW-0540">Nuclease</keyword>
<dbReference type="PANTHER" id="PTHR11240:SF75">
    <property type="entry name" value="RIBONUCLEASE 3"/>
    <property type="match status" value="1"/>
</dbReference>
<feature type="active site" evidence="7">
    <location>
        <position position="308"/>
    </location>
</feature>
<evidence type="ECO:0000256" key="5">
    <source>
        <dbReference type="ARBA" id="ARBA00023157"/>
    </source>
</evidence>
<dbReference type="PROSITE" id="PS00531">
    <property type="entry name" value="RNASE_T2_2"/>
    <property type="match status" value="2"/>
</dbReference>
<evidence type="ECO:0000256" key="7">
    <source>
        <dbReference type="PIRSR" id="PIRSR633697-1"/>
    </source>
</evidence>
<dbReference type="PROSITE" id="PS00530">
    <property type="entry name" value="RNASE_T2_1"/>
    <property type="match status" value="1"/>
</dbReference>
<reference evidence="9" key="1">
    <citation type="submission" date="2022-04" db="EMBL/GenBank/DDBJ databases">
        <title>Carnegiea gigantea Genome sequencing and assembly v2.</title>
        <authorList>
            <person name="Copetti D."/>
            <person name="Sanderson M.J."/>
            <person name="Burquez A."/>
            <person name="Wojciechowski M.F."/>
        </authorList>
    </citation>
    <scope>NUCLEOTIDE SEQUENCE</scope>
    <source>
        <strain evidence="9">SGP5-SGP5p</strain>
        <tissue evidence="9">Aerial part</tissue>
    </source>
</reference>
<dbReference type="PANTHER" id="PTHR11240">
    <property type="entry name" value="RIBONUCLEASE T2"/>
    <property type="match status" value="1"/>
</dbReference>
<dbReference type="SUPFAM" id="SSF55895">
    <property type="entry name" value="Ribonuclease Rh-like"/>
    <property type="match status" value="2"/>
</dbReference>
<dbReference type="InterPro" id="IPR033697">
    <property type="entry name" value="Ribonuclease_T2_eukaryotic"/>
</dbReference>
<evidence type="ECO:0000256" key="1">
    <source>
        <dbReference type="ARBA" id="ARBA00007469"/>
    </source>
</evidence>